<comment type="catalytic activity">
    <reaction evidence="6">
        <text>an N-acetyl-alpha-D-glucosaminyl-diphospho-di-trans,poly-cis-dolichol + UDP-N-acetyl-alpha-D-glucosamine = an N,N'-diacetylchitobiosyl-diphospho-di-trans,poly-cis-dolichol + UDP + H(+)</text>
        <dbReference type="Rhea" id="RHEA:23380"/>
        <dbReference type="Rhea" id="RHEA-COMP:19507"/>
        <dbReference type="Rhea" id="RHEA-COMP:19510"/>
        <dbReference type="ChEBI" id="CHEBI:15378"/>
        <dbReference type="ChEBI" id="CHEBI:57269"/>
        <dbReference type="ChEBI" id="CHEBI:57705"/>
        <dbReference type="ChEBI" id="CHEBI:58223"/>
        <dbReference type="ChEBI" id="CHEBI:58427"/>
        <dbReference type="EC" id="2.4.1.141"/>
    </reaction>
</comment>
<dbReference type="AlphaFoldDB" id="A0A8J8W2E7"/>
<dbReference type="SUPFAM" id="SSF53756">
    <property type="entry name" value="UDP-Glycosyltransferase/glycogen phosphorylase"/>
    <property type="match status" value="1"/>
</dbReference>
<dbReference type="EC" id="2.4.1.141" evidence="2 7"/>
<evidence type="ECO:0000256" key="2">
    <source>
        <dbReference type="ARBA" id="ARBA00012614"/>
    </source>
</evidence>
<evidence type="ECO:0000256" key="7">
    <source>
        <dbReference type="RuleBase" id="RU362128"/>
    </source>
</evidence>
<comment type="caution">
    <text evidence="9">The sequence shown here is derived from an EMBL/GenBank/DDBJ whole genome shotgun (WGS) entry which is preliminary data.</text>
</comment>
<sequence length="189" mass="20824">MAVKLCFVTVGATASFEGLIRAVLQDSFVAELERHGFTRLLIQHGKGGQELFDAYRAEYESGKKRHGLEVGGFDLCPDMTPYVSMVRKDEANFQELGMMISHAGTGSILDALRASVPLVIVPNPDLADNHQQELAEELAGQGYAIIGKLDDLPSVVAKATNYGERAPYFRRENEKPFAVMSDELSWTED</sequence>
<evidence type="ECO:0000256" key="3">
    <source>
        <dbReference type="ARBA" id="ARBA00017468"/>
    </source>
</evidence>
<feature type="domain" description="Glycosyl transferase family 28 C-terminal" evidence="8">
    <location>
        <begin position="6"/>
        <end position="160"/>
    </location>
</feature>
<dbReference type="GO" id="GO:0004577">
    <property type="term" value="F:N-acetylglucosaminyldiphosphodolichol N-acetylglucosaminyltransferase activity"/>
    <property type="evidence" value="ECO:0007669"/>
    <property type="project" value="UniProtKB-EC"/>
</dbReference>
<comment type="subunit">
    <text evidence="1 7">Heterodimer with ALG14 to form a functional enzyme.</text>
</comment>
<dbReference type="PANTHER" id="PTHR47043">
    <property type="entry name" value="UDP-N-ACETYLGLUCOSAMINE TRANSFERASE SUBUNIT ALG13"/>
    <property type="match status" value="1"/>
</dbReference>
<keyword evidence="7 9" id="KW-0808">Transferase</keyword>
<dbReference type="Pfam" id="PF04101">
    <property type="entry name" value="Glyco_tran_28_C"/>
    <property type="match status" value="1"/>
</dbReference>
<dbReference type="OrthoDB" id="20273at2759"/>
<evidence type="ECO:0000313" key="10">
    <source>
        <dbReference type="Proteomes" id="UP000631181"/>
    </source>
</evidence>
<evidence type="ECO:0000259" key="8">
    <source>
        <dbReference type="Pfam" id="PF04101"/>
    </source>
</evidence>
<evidence type="ECO:0000256" key="5">
    <source>
        <dbReference type="ARBA" id="ARBA00032061"/>
    </source>
</evidence>
<evidence type="ECO:0000313" key="9">
    <source>
        <dbReference type="EMBL" id="KAF7714997.1"/>
    </source>
</evidence>
<dbReference type="GO" id="GO:0043541">
    <property type="term" value="C:UDP-N-acetylglucosamine transferase complex"/>
    <property type="evidence" value="ECO:0007669"/>
    <property type="project" value="TreeGrafter"/>
</dbReference>
<evidence type="ECO:0000256" key="1">
    <source>
        <dbReference type="ARBA" id="ARBA00011198"/>
    </source>
</evidence>
<keyword evidence="10" id="KW-1185">Reference proteome</keyword>
<dbReference type="PANTHER" id="PTHR47043:SF1">
    <property type="entry name" value="UDP-N-ACETYLGLUCOSAMINE TRANSFERASE SUBUNIT ALG13"/>
    <property type="match status" value="1"/>
</dbReference>
<dbReference type="GO" id="GO:0006488">
    <property type="term" value="P:dolichol-linked oligosaccharide biosynthetic process"/>
    <property type="evidence" value="ECO:0007669"/>
    <property type="project" value="TreeGrafter"/>
</dbReference>
<protein>
    <recommendedName>
        <fullName evidence="3 7">UDP-N-acetylglucosamine transferase subunit ALG13</fullName>
        <ecNumber evidence="2 7">2.4.1.141</ecNumber>
    </recommendedName>
    <alternativeName>
        <fullName evidence="5 7">Asparagine-linked glycosylation protein 13</fullName>
    </alternativeName>
</protein>
<evidence type="ECO:0000256" key="4">
    <source>
        <dbReference type="ARBA" id="ARBA00024804"/>
    </source>
</evidence>
<keyword evidence="7 9" id="KW-0328">Glycosyltransferase</keyword>
<comment type="subcellular location">
    <subcellularLocation>
        <location evidence="7">Endoplasmic reticulum</location>
    </subcellularLocation>
</comment>
<comment type="similarity">
    <text evidence="7">Belongs to the glycosyltransferase 28 family.</text>
</comment>
<organism evidence="9 10">
    <name type="scientific">Penicillium ucsense</name>
    <dbReference type="NCBI Taxonomy" id="2839758"/>
    <lineage>
        <taxon>Eukaryota</taxon>
        <taxon>Fungi</taxon>
        <taxon>Dikarya</taxon>
        <taxon>Ascomycota</taxon>
        <taxon>Pezizomycotina</taxon>
        <taxon>Eurotiomycetes</taxon>
        <taxon>Eurotiomycetidae</taxon>
        <taxon>Eurotiales</taxon>
        <taxon>Aspergillaceae</taxon>
        <taxon>Penicillium</taxon>
    </lineage>
</organism>
<keyword evidence="7" id="KW-0256">Endoplasmic reticulum</keyword>
<dbReference type="Gene3D" id="3.40.50.2000">
    <property type="entry name" value="Glycogen Phosphorylase B"/>
    <property type="match status" value="1"/>
</dbReference>
<proteinExistence type="inferred from homology"/>
<dbReference type="InterPro" id="IPR052474">
    <property type="entry name" value="UDP-GlcNAc_transferase"/>
</dbReference>
<evidence type="ECO:0000256" key="6">
    <source>
        <dbReference type="ARBA" id="ARBA00048184"/>
    </source>
</evidence>
<accession>A0A8J8W2E7</accession>
<name>A0A8J8W2E7_9EURO</name>
<comment type="function">
    <text evidence="4 7">Involved in protein N-glycosylation. Essential for the second step of the dolichol-linked oligosaccharide pathway.</text>
</comment>
<dbReference type="EMBL" id="WIWV01000070">
    <property type="protein sequence ID" value="KAF7714997.1"/>
    <property type="molecule type" value="Genomic_DNA"/>
</dbReference>
<reference evidence="9" key="1">
    <citation type="journal article" date="2020" name="Front. Microbiol.">
        <title>Gene regulatory networks of Penicillium echinulatum 2HH and Penicillium oxalicum 114-2 inferred by a computational biology approach.</title>
        <authorList>
            <person name="Lenz A.R."/>
            <person name="Galan-Vasquez E."/>
            <person name="Balbinot E."/>
            <person name="De Abreu F.P."/>
            <person name="De Oliveira N.S."/>
            <person name="Da Rosa L.O."/>
            <person name="De Avila E Silva S."/>
            <person name="Camassola M."/>
            <person name="Dillon A.J.P."/>
            <person name="Perez-Rueda E."/>
        </authorList>
    </citation>
    <scope>NUCLEOTIDE SEQUENCE</scope>
    <source>
        <strain evidence="9">S1M29</strain>
    </source>
</reference>
<gene>
    <name evidence="7" type="primary">ALG13</name>
    <name evidence="9" type="ORF">PECM_007642</name>
</gene>
<dbReference type="Proteomes" id="UP000631181">
    <property type="component" value="Unassembled WGS sequence"/>
</dbReference>
<dbReference type="InterPro" id="IPR007235">
    <property type="entry name" value="Glyco_trans_28_C"/>
</dbReference>